<dbReference type="InterPro" id="IPR011990">
    <property type="entry name" value="TPR-like_helical_dom_sf"/>
</dbReference>
<dbReference type="GO" id="GO:0043161">
    <property type="term" value="P:proteasome-mediated ubiquitin-dependent protein catabolic process"/>
    <property type="evidence" value="ECO:0007669"/>
    <property type="project" value="TreeGrafter"/>
</dbReference>
<comment type="catalytic activity">
    <reaction evidence="1">
        <text>S-ubiquitinyl-[E2 ubiquitin-conjugating enzyme]-L-cysteine + [acceptor protein]-L-lysine = [E2 ubiquitin-conjugating enzyme]-L-cysteine + N(6)-ubiquitinyl-[acceptor protein]-L-lysine.</text>
        <dbReference type="EC" id="2.3.2.27"/>
    </reaction>
</comment>
<evidence type="ECO:0000256" key="8">
    <source>
        <dbReference type="ARBA" id="ARBA00044534"/>
    </source>
</evidence>
<dbReference type="Pfam" id="PF13414">
    <property type="entry name" value="TPR_11"/>
    <property type="match status" value="1"/>
</dbReference>
<evidence type="ECO:0000256" key="5">
    <source>
        <dbReference type="ARBA" id="ARBA00022737"/>
    </source>
</evidence>
<comment type="pathway">
    <text evidence="2">Protein modification; protein ubiquitination.</text>
</comment>
<sequence>MSVRKERDMGSSQSPEEAKQAELLRIDGNSCFKKQRFTEAIDAYTEAITLCPNVAVYYTNRALCHLKRSDWIRVEEDSRRAIQLDSNSVKAHYLLGLALQHRQEYGKGCVELQTAFDLDRGANSKGHMVEEIWKELAKAKYQEWERSSSKRSQELQQLKESCESALREKYFNDVSFLEGFIEVPHASHSKQLEALGRVFDKVAEADIPTEVPHYLCCKITLEIFRDPIITPSGHTYEKAAILTHLEKVGKFDPTTRQPLYPWQLVPNYTMKEVVQAFLDKNGWAYKTD</sequence>
<dbReference type="Proteomes" id="UP001372338">
    <property type="component" value="Unassembled WGS sequence"/>
</dbReference>
<dbReference type="SMART" id="SM00028">
    <property type="entry name" value="TPR"/>
    <property type="match status" value="3"/>
</dbReference>
<dbReference type="GO" id="GO:0000209">
    <property type="term" value="P:protein polyubiquitination"/>
    <property type="evidence" value="ECO:0007669"/>
    <property type="project" value="TreeGrafter"/>
</dbReference>
<dbReference type="SUPFAM" id="SSF48452">
    <property type="entry name" value="TPR-like"/>
    <property type="match status" value="1"/>
</dbReference>
<dbReference type="CDD" id="cd16654">
    <property type="entry name" value="RING-Ubox_CHIP"/>
    <property type="match status" value="1"/>
</dbReference>
<dbReference type="PROSITE" id="PS50005">
    <property type="entry name" value="TPR"/>
    <property type="match status" value="1"/>
</dbReference>
<evidence type="ECO:0000256" key="10">
    <source>
        <dbReference type="PROSITE-ProRule" id="PRU00339"/>
    </source>
</evidence>
<reference evidence="12 13" key="1">
    <citation type="submission" date="2024-01" db="EMBL/GenBank/DDBJ databases">
        <title>The genomes of 5 underutilized Papilionoideae crops provide insights into root nodulation and disease resistanc.</title>
        <authorList>
            <person name="Yuan L."/>
        </authorList>
    </citation>
    <scope>NUCLEOTIDE SEQUENCE [LARGE SCALE GENOMIC DNA]</scope>
    <source>
        <strain evidence="12">ZHUSHIDOU_FW_LH</strain>
        <tissue evidence="12">Leaf</tissue>
    </source>
</reference>
<evidence type="ECO:0000256" key="7">
    <source>
        <dbReference type="ARBA" id="ARBA00022803"/>
    </source>
</evidence>
<feature type="repeat" description="TPR" evidence="10">
    <location>
        <begin position="21"/>
        <end position="54"/>
    </location>
</feature>
<dbReference type="GO" id="GO:0006515">
    <property type="term" value="P:protein quality control for misfolded or incompletely synthesized proteins"/>
    <property type="evidence" value="ECO:0007669"/>
    <property type="project" value="TreeGrafter"/>
</dbReference>
<dbReference type="GO" id="GO:0045862">
    <property type="term" value="P:positive regulation of proteolysis"/>
    <property type="evidence" value="ECO:0007669"/>
    <property type="project" value="TreeGrafter"/>
</dbReference>
<evidence type="ECO:0000256" key="1">
    <source>
        <dbReference type="ARBA" id="ARBA00000900"/>
    </source>
</evidence>
<dbReference type="GO" id="GO:0051087">
    <property type="term" value="F:protein-folding chaperone binding"/>
    <property type="evidence" value="ECO:0007669"/>
    <property type="project" value="TreeGrafter"/>
</dbReference>
<accession>A0AAN9EET3</accession>
<dbReference type="Gene3D" id="3.30.40.10">
    <property type="entry name" value="Zinc/RING finger domain, C3HC4 (zinc finger)"/>
    <property type="match status" value="1"/>
</dbReference>
<keyword evidence="4" id="KW-0808">Transferase</keyword>
<dbReference type="GO" id="GO:0071218">
    <property type="term" value="P:cellular response to misfolded protein"/>
    <property type="evidence" value="ECO:0007669"/>
    <property type="project" value="TreeGrafter"/>
</dbReference>
<organism evidence="12 13">
    <name type="scientific">Crotalaria pallida</name>
    <name type="common">Smooth rattlebox</name>
    <name type="synonym">Crotalaria striata</name>
    <dbReference type="NCBI Taxonomy" id="3830"/>
    <lineage>
        <taxon>Eukaryota</taxon>
        <taxon>Viridiplantae</taxon>
        <taxon>Streptophyta</taxon>
        <taxon>Embryophyta</taxon>
        <taxon>Tracheophyta</taxon>
        <taxon>Spermatophyta</taxon>
        <taxon>Magnoliopsida</taxon>
        <taxon>eudicotyledons</taxon>
        <taxon>Gunneridae</taxon>
        <taxon>Pentapetalae</taxon>
        <taxon>rosids</taxon>
        <taxon>fabids</taxon>
        <taxon>Fabales</taxon>
        <taxon>Fabaceae</taxon>
        <taxon>Papilionoideae</taxon>
        <taxon>50 kb inversion clade</taxon>
        <taxon>genistoids sensu lato</taxon>
        <taxon>core genistoids</taxon>
        <taxon>Crotalarieae</taxon>
        <taxon>Crotalaria</taxon>
    </lineage>
</organism>
<evidence type="ECO:0000256" key="3">
    <source>
        <dbReference type="ARBA" id="ARBA00012483"/>
    </source>
</evidence>
<feature type="domain" description="U-box" evidence="11">
    <location>
        <begin position="210"/>
        <end position="284"/>
    </location>
</feature>
<evidence type="ECO:0000256" key="4">
    <source>
        <dbReference type="ARBA" id="ARBA00022679"/>
    </source>
</evidence>
<dbReference type="Pfam" id="PF04564">
    <property type="entry name" value="U-box"/>
    <property type="match status" value="1"/>
</dbReference>
<keyword evidence="5" id="KW-0677">Repeat</keyword>
<gene>
    <name evidence="12" type="ORF">RIF29_29577</name>
</gene>
<dbReference type="PANTHER" id="PTHR46803">
    <property type="entry name" value="E3 UBIQUITIN-PROTEIN LIGASE CHIP"/>
    <property type="match status" value="1"/>
</dbReference>
<evidence type="ECO:0000256" key="6">
    <source>
        <dbReference type="ARBA" id="ARBA00022786"/>
    </source>
</evidence>
<dbReference type="PANTHER" id="PTHR46803:SF2">
    <property type="entry name" value="E3 UBIQUITIN-PROTEIN LIGASE CHIP"/>
    <property type="match status" value="1"/>
</dbReference>
<proteinExistence type="predicted"/>
<evidence type="ECO:0000259" key="11">
    <source>
        <dbReference type="PROSITE" id="PS51698"/>
    </source>
</evidence>
<evidence type="ECO:0000313" key="12">
    <source>
        <dbReference type="EMBL" id="KAK7256142.1"/>
    </source>
</evidence>
<keyword evidence="13" id="KW-1185">Reference proteome</keyword>
<dbReference type="InterPro" id="IPR013083">
    <property type="entry name" value="Znf_RING/FYVE/PHD"/>
</dbReference>
<dbReference type="AlphaFoldDB" id="A0AAN9EET3"/>
<dbReference type="InterPro" id="IPR045202">
    <property type="entry name" value="CHIP_RING-Ubox"/>
</dbReference>
<dbReference type="SMART" id="SM00504">
    <property type="entry name" value="Ubox"/>
    <property type="match status" value="1"/>
</dbReference>
<evidence type="ECO:0000256" key="9">
    <source>
        <dbReference type="ARBA" id="ARBA00044543"/>
    </source>
</evidence>
<name>A0AAN9EET3_CROPI</name>
<dbReference type="GO" id="GO:0061630">
    <property type="term" value="F:ubiquitin protein ligase activity"/>
    <property type="evidence" value="ECO:0007669"/>
    <property type="project" value="UniProtKB-EC"/>
</dbReference>
<dbReference type="InterPro" id="IPR019734">
    <property type="entry name" value="TPR_rpt"/>
</dbReference>
<keyword evidence="7 10" id="KW-0802">TPR repeat</keyword>
<comment type="caution">
    <text evidence="12">The sequence shown here is derived from an EMBL/GenBank/DDBJ whole genome shotgun (WGS) entry which is preliminary data.</text>
</comment>
<dbReference type="Gene3D" id="1.25.40.10">
    <property type="entry name" value="Tetratricopeptide repeat domain"/>
    <property type="match status" value="1"/>
</dbReference>
<dbReference type="InterPro" id="IPR003613">
    <property type="entry name" value="Ubox_domain"/>
</dbReference>
<dbReference type="PROSITE" id="PS51698">
    <property type="entry name" value="U_BOX"/>
    <property type="match status" value="1"/>
</dbReference>
<keyword evidence="6" id="KW-0833">Ubl conjugation pathway</keyword>
<evidence type="ECO:0000313" key="13">
    <source>
        <dbReference type="Proteomes" id="UP001372338"/>
    </source>
</evidence>
<evidence type="ECO:0000256" key="2">
    <source>
        <dbReference type="ARBA" id="ARBA00004906"/>
    </source>
</evidence>
<dbReference type="EC" id="2.3.2.27" evidence="3"/>
<protein>
    <recommendedName>
        <fullName evidence="8">E3 ubiquitin-protein ligase CHIP</fullName>
        <ecNumber evidence="3">2.3.2.27</ecNumber>
    </recommendedName>
    <alternativeName>
        <fullName evidence="9">RING-type E3 ubiquitin transferase CHIP</fullName>
    </alternativeName>
</protein>
<dbReference type="SUPFAM" id="SSF57850">
    <property type="entry name" value="RING/U-box"/>
    <property type="match status" value="1"/>
</dbReference>
<dbReference type="EMBL" id="JAYWIO010000006">
    <property type="protein sequence ID" value="KAK7256142.1"/>
    <property type="molecule type" value="Genomic_DNA"/>
</dbReference>
<dbReference type="GO" id="GO:0005737">
    <property type="term" value="C:cytoplasm"/>
    <property type="evidence" value="ECO:0007669"/>
    <property type="project" value="TreeGrafter"/>
</dbReference>